<gene>
    <name evidence="3" type="ORF">RGD00_15455</name>
</gene>
<sequence length="243" mass="25158">MNRFHGKTVLISGGARGQGAAEARMLVAEGARVIIGDILDDQGGALAAELGAAARYIHLDVTSEADWDAAARLAEETGGLHGFVNNAGILVPGTILGTSLESWDRVIRINQTGCFLGMRAVAPVMARTGGGSIVNISSDAGLRGTPGGFAYGATKWALRGMTKSAALDFVGRNIRVNSIHPGPVDTELLQTRTAEQNALSLAMVPMGRLGTVDEVARLVLFVLSDDCPFMTGAEIAADGGISL</sequence>
<dbReference type="PRINTS" id="PR00081">
    <property type="entry name" value="GDHRDH"/>
</dbReference>
<accession>A0ABU1FAX7</accession>
<dbReference type="Proteomes" id="UP001247754">
    <property type="component" value="Unassembled WGS sequence"/>
</dbReference>
<dbReference type="PRINTS" id="PR00080">
    <property type="entry name" value="SDRFAMILY"/>
</dbReference>
<comment type="similarity">
    <text evidence="1">Belongs to the short-chain dehydrogenases/reductases (SDR) family.</text>
</comment>
<evidence type="ECO:0000256" key="1">
    <source>
        <dbReference type="ARBA" id="ARBA00006484"/>
    </source>
</evidence>
<evidence type="ECO:0000256" key="2">
    <source>
        <dbReference type="ARBA" id="ARBA00023002"/>
    </source>
</evidence>
<organism evidence="3 4">
    <name type="scientific">Ruixingdingia sedimenti</name>
    <dbReference type="NCBI Taxonomy" id="3073604"/>
    <lineage>
        <taxon>Bacteria</taxon>
        <taxon>Pseudomonadati</taxon>
        <taxon>Pseudomonadota</taxon>
        <taxon>Alphaproteobacteria</taxon>
        <taxon>Rhodobacterales</taxon>
        <taxon>Paracoccaceae</taxon>
        <taxon>Ruixingdingia</taxon>
    </lineage>
</organism>
<dbReference type="InterPro" id="IPR036291">
    <property type="entry name" value="NAD(P)-bd_dom_sf"/>
</dbReference>
<evidence type="ECO:0000313" key="3">
    <source>
        <dbReference type="EMBL" id="MDR5654010.1"/>
    </source>
</evidence>
<dbReference type="InterPro" id="IPR002347">
    <property type="entry name" value="SDR_fam"/>
</dbReference>
<dbReference type="PANTHER" id="PTHR24321:SF15">
    <property type="entry name" value="OXIDOREDUCTASE UCPA"/>
    <property type="match status" value="1"/>
</dbReference>
<name>A0ABU1FAX7_9RHOB</name>
<dbReference type="EMBL" id="JAVKPH010000020">
    <property type="protein sequence ID" value="MDR5654010.1"/>
    <property type="molecule type" value="Genomic_DNA"/>
</dbReference>
<dbReference type="Gene3D" id="3.40.50.720">
    <property type="entry name" value="NAD(P)-binding Rossmann-like Domain"/>
    <property type="match status" value="1"/>
</dbReference>
<dbReference type="Pfam" id="PF13561">
    <property type="entry name" value="adh_short_C2"/>
    <property type="match status" value="1"/>
</dbReference>
<reference evidence="3 4" key="1">
    <citation type="submission" date="2023-09" db="EMBL/GenBank/DDBJ databases">
        <title>Xinfangfangia sedmenti sp. nov., isolated the sedment.</title>
        <authorList>
            <person name="Xu L."/>
        </authorList>
    </citation>
    <scope>NUCLEOTIDE SEQUENCE [LARGE SCALE GENOMIC DNA]</scope>
    <source>
        <strain evidence="3 4">LG-4</strain>
    </source>
</reference>
<keyword evidence="4" id="KW-1185">Reference proteome</keyword>
<dbReference type="RefSeq" id="WP_310458185.1">
    <property type="nucleotide sequence ID" value="NZ_JAVKPH010000020.1"/>
</dbReference>
<keyword evidence="2" id="KW-0560">Oxidoreductase</keyword>
<evidence type="ECO:0000313" key="4">
    <source>
        <dbReference type="Proteomes" id="UP001247754"/>
    </source>
</evidence>
<protein>
    <submittedName>
        <fullName evidence="3">SDR family oxidoreductase</fullName>
    </submittedName>
</protein>
<dbReference type="PROSITE" id="PS00061">
    <property type="entry name" value="ADH_SHORT"/>
    <property type="match status" value="1"/>
</dbReference>
<proteinExistence type="inferred from homology"/>
<comment type="caution">
    <text evidence="3">The sequence shown here is derived from an EMBL/GenBank/DDBJ whole genome shotgun (WGS) entry which is preliminary data.</text>
</comment>
<dbReference type="PANTHER" id="PTHR24321">
    <property type="entry name" value="DEHYDROGENASES, SHORT CHAIN"/>
    <property type="match status" value="1"/>
</dbReference>
<dbReference type="InterPro" id="IPR020904">
    <property type="entry name" value="Sc_DH/Rdtase_CS"/>
</dbReference>
<dbReference type="SUPFAM" id="SSF51735">
    <property type="entry name" value="NAD(P)-binding Rossmann-fold domains"/>
    <property type="match status" value="1"/>
</dbReference>